<name>A0ABR0JG41_9EURO</name>
<organism evidence="7 8">
    <name type="scientific">Exophiala sideris</name>
    <dbReference type="NCBI Taxonomy" id="1016849"/>
    <lineage>
        <taxon>Eukaryota</taxon>
        <taxon>Fungi</taxon>
        <taxon>Dikarya</taxon>
        <taxon>Ascomycota</taxon>
        <taxon>Pezizomycotina</taxon>
        <taxon>Eurotiomycetes</taxon>
        <taxon>Chaetothyriomycetidae</taxon>
        <taxon>Chaetothyriales</taxon>
        <taxon>Herpotrichiellaceae</taxon>
        <taxon>Exophiala</taxon>
    </lineage>
</organism>
<dbReference type="EMBL" id="JAVRRF010000007">
    <property type="protein sequence ID" value="KAK5063379.1"/>
    <property type="molecule type" value="Genomic_DNA"/>
</dbReference>
<dbReference type="PIRSF" id="PIRSF001221">
    <property type="entry name" value="Amidase_fungi"/>
    <property type="match status" value="1"/>
</dbReference>
<protein>
    <recommendedName>
        <fullName evidence="3">amidase</fullName>
        <ecNumber evidence="3">3.5.1.4</ecNumber>
    </recommendedName>
</protein>
<comment type="similarity">
    <text evidence="2">Belongs to the amidase family.</text>
</comment>
<feature type="compositionally biased region" description="Basic and acidic residues" evidence="5">
    <location>
        <begin position="11"/>
        <end position="37"/>
    </location>
</feature>
<reference evidence="7 8" key="1">
    <citation type="submission" date="2023-08" db="EMBL/GenBank/DDBJ databases">
        <title>Black Yeasts Isolated from many extreme environments.</title>
        <authorList>
            <person name="Coleine C."/>
            <person name="Stajich J.E."/>
            <person name="Selbmann L."/>
        </authorList>
    </citation>
    <scope>NUCLEOTIDE SEQUENCE [LARGE SCALE GENOMIC DNA]</scope>
    <source>
        <strain evidence="7 8">CCFEE 6328</strain>
    </source>
</reference>
<evidence type="ECO:0000256" key="2">
    <source>
        <dbReference type="ARBA" id="ARBA00009199"/>
    </source>
</evidence>
<dbReference type="Gene3D" id="3.90.1300.10">
    <property type="entry name" value="Amidase signature (AS) domain"/>
    <property type="match status" value="1"/>
</dbReference>
<dbReference type="InterPro" id="IPR020556">
    <property type="entry name" value="Amidase_CS"/>
</dbReference>
<evidence type="ECO:0000256" key="1">
    <source>
        <dbReference type="ARBA" id="ARBA00001311"/>
    </source>
</evidence>
<evidence type="ECO:0000256" key="5">
    <source>
        <dbReference type="SAM" id="MobiDB-lite"/>
    </source>
</evidence>
<dbReference type="PANTHER" id="PTHR46072:SF11">
    <property type="entry name" value="AMIDASE-RELATED"/>
    <property type="match status" value="1"/>
</dbReference>
<feature type="region of interest" description="Disordered" evidence="5">
    <location>
        <begin position="1"/>
        <end position="37"/>
    </location>
</feature>
<dbReference type="PROSITE" id="PS00571">
    <property type="entry name" value="AMIDASES"/>
    <property type="match status" value="1"/>
</dbReference>
<gene>
    <name evidence="7" type="ORF">LTR69_004085</name>
</gene>
<dbReference type="SUPFAM" id="SSF75304">
    <property type="entry name" value="Amidase signature (AS) enzymes"/>
    <property type="match status" value="1"/>
</dbReference>
<dbReference type="InterPro" id="IPR036928">
    <property type="entry name" value="AS_sf"/>
</dbReference>
<sequence>MGLTMTGKPWQEIRDAKKAEQAARIPPEWKLKQNPPEETRDLRPYAYKSGILSDRELEITDLDATSLIERIANGSYTVVEVVTAYCKRAALAQQLANCLTEIAFAEAIERAKVLDDHYRTTGKVVGPLHGVPMSFKECFNIKGYDSSNAYISKCFNPAQYDAYLVEIVKKAGAVPIAKTNIPQTMLVAESDNNVFGSSKNPVVAHLSCGGSSGGEGVLMAYHGSAIGIGTDVGGSIRIPAACNGVYGYKPSFGLLPMLKYANSTHLGLNTGIPAVCGPLARSVRDLELLTRVVRDARPWLEDPAVMPHVFEQGAVDRKPVVGVIYQADTLTPHPPIRRALRETAAKLEGAGLQVKEFEPASYAAINEVTRQLFTLDGLSYAKRELAQSGEPPVPAVRTIGFWDLPSKTSEENWSWNAKKQALQKEMLEKWRAAGIDIVLCPAGAHTAPRPGQWSNDSYTVTWNAMDYPAIIMPITHVDPAKDPKDTLEKPLSATDDEFYGRYDPELMAGSPVALQLVGSRLGDEQLLKDAELIDKILKQQHGSS</sequence>
<comment type="catalytic activity">
    <reaction evidence="1">
        <text>a monocarboxylic acid amide + H2O = a monocarboxylate + NH4(+)</text>
        <dbReference type="Rhea" id="RHEA:12020"/>
        <dbReference type="ChEBI" id="CHEBI:15377"/>
        <dbReference type="ChEBI" id="CHEBI:28938"/>
        <dbReference type="ChEBI" id="CHEBI:35757"/>
        <dbReference type="ChEBI" id="CHEBI:83628"/>
        <dbReference type="EC" id="3.5.1.4"/>
    </reaction>
</comment>
<feature type="domain" description="Amidase" evidence="6">
    <location>
        <begin position="80"/>
        <end position="527"/>
    </location>
</feature>
<evidence type="ECO:0000259" key="6">
    <source>
        <dbReference type="Pfam" id="PF01425"/>
    </source>
</evidence>
<comment type="caution">
    <text evidence="7">The sequence shown here is derived from an EMBL/GenBank/DDBJ whole genome shotgun (WGS) entry which is preliminary data.</text>
</comment>
<keyword evidence="4" id="KW-0378">Hydrolase</keyword>
<proteinExistence type="inferred from homology"/>
<dbReference type="PANTHER" id="PTHR46072">
    <property type="entry name" value="AMIDASE-RELATED-RELATED"/>
    <property type="match status" value="1"/>
</dbReference>
<accession>A0ABR0JG41</accession>
<keyword evidence="8" id="KW-1185">Reference proteome</keyword>
<dbReference type="Proteomes" id="UP001345691">
    <property type="component" value="Unassembled WGS sequence"/>
</dbReference>
<evidence type="ECO:0000313" key="8">
    <source>
        <dbReference type="Proteomes" id="UP001345691"/>
    </source>
</evidence>
<dbReference type="Pfam" id="PF01425">
    <property type="entry name" value="Amidase"/>
    <property type="match status" value="1"/>
</dbReference>
<evidence type="ECO:0000313" key="7">
    <source>
        <dbReference type="EMBL" id="KAK5063379.1"/>
    </source>
</evidence>
<evidence type="ECO:0000256" key="3">
    <source>
        <dbReference type="ARBA" id="ARBA00012922"/>
    </source>
</evidence>
<evidence type="ECO:0000256" key="4">
    <source>
        <dbReference type="ARBA" id="ARBA00022801"/>
    </source>
</evidence>
<dbReference type="EC" id="3.5.1.4" evidence="3"/>
<dbReference type="InterPro" id="IPR023631">
    <property type="entry name" value="Amidase_dom"/>
</dbReference>